<dbReference type="SUPFAM" id="SSF46785">
    <property type="entry name" value="Winged helix' DNA-binding domain"/>
    <property type="match status" value="1"/>
</dbReference>
<dbReference type="PANTHER" id="PTHR30363">
    <property type="entry name" value="HTH-TYPE TRANSCRIPTIONAL REGULATOR SRLR-RELATED"/>
    <property type="match status" value="1"/>
</dbReference>
<dbReference type="EMBL" id="FWZX01000006">
    <property type="protein sequence ID" value="SMF19166.1"/>
    <property type="molecule type" value="Genomic_DNA"/>
</dbReference>
<dbReference type="InterPro" id="IPR018356">
    <property type="entry name" value="Tscrpt_reg_HTH_DeoR_CS"/>
</dbReference>
<evidence type="ECO:0000256" key="1">
    <source>
        <dbReference type="ARBA" id="ARBA00022491"/>
    </source>
</evidence>
<reference evidence="7 8" key="1">
    <citation type="submission" date="2017-04" db="EMBL/GenBank/DDBJ databases">
        <authorList>
            <person name="Afonso C.L."/>
            <person name="Miller P.J."/>
            <person name="Scott M.A."/>
            <person name="Spackman E."/>
            <person name="Goraichik I."/>
            <person name="Dimitrov K.M."/>
            <person name="Suarez D.L."/>
            <person name="Swayne D.E."/>
        </authorList>
    </citation>
    <scope>NUCLEOTIDE SEQUENCE [LARGE SCALE GENOMIC DNA]</scope>
    <source>
        <strain evidence="7 8">USBA 355</strain>
    </source>
</reference>
<dbReference type="InterPro" id="IPR050313">
    <property type="entry name" value="Carb_Metab_HTH_regulators"/>
</dbReference>
<feature type="region of interest" description="Disordered" evidence="5">
    <location>
        <begin position="1"/>
        <end position="38"/>
    </location>
</feature>
<protein>
    <submittedName>
        <fullName evidence="7">Transcriptional regulator, DeoR family</fullName>
    </submittedName>
</protein>
<gene>
    <name evidence="7" type="ORF">SAMN05428998_106209</name>
</gene>
<keyword evidence="3" id="KW-0238">DNA-binding</keyword>
<keyword evidence="2" id="KW-0805">Transcription regulation</keyword>
<evidence type="ECO:0000259" key="6">
    <source>
        <dbReference type="PROSITE" id="PS51000"/>
    </source>
</evidence>
<accession>A0A1Y6BM69</accession>
<evidence type="ECO:0000256" key="2">
    <source>
        <dbReference type="ARBA" id="ARBA00023015"/>
    </source>
</evidence>
<dbReference type="SMART" id="SM00420">
    <property type="entry name" value="HTH_DEOR"/>
    <property type="match status" value="1"/>
</dbReference>
<feature type="region of interest" description="Disordered" evidence="5">
    <location>
        <begin position="310"/>
        <end position="329"/>
    </location>
</feature>
<organism evidence="7 8">
    <name type="scientific">Tistlia consotensis USBA 355</name>
    <dbReference type="NCBI Taxonomy" id="560819"/>
    <lineage>
        <taxon>Bacteria</taxon>
        <taxon>Pseudomonadati</taxon>
        <taxon>Pseudomonadota</taxon>
        <taxon>Alphaproteobacteria</taxon>
        <taxon>Rhodospirillales</taxon>
        <taxon>Rhodovibrionaceae</taxon>
        <taxon>Tistlia</taxon>
    </lineage>
</organism>
<keyword evidence="1" id="KW-0678">Repressor</keyword>
<dbReference type="Proteomes" id="UP000192917">
    <property type="component" value="Unassembled WGS sequence"/>
</dbReference>
<evidence type="ECO:0000256" key="5">
    <source>
        <dbReference type="SAM" id="MobiDB-lite"/>
    </source>
</evidence>
<dbReference type="Gene3D" id="3.40.50.1360">
    <property type="match status" value="1"/>
</dbReference>
<dbReference type="InterPro" id="IPR037171">
    <property type="entry name" value="NagB/RpiA_transferase-like"/>
</dbReference>
<dbReference type="InterPro" id="IPR036388">
    <property type="entry name" value="WH-like_DNA-bd_sf"/>
</dbReference>
<dbReference type="AlphaFoldDB" id="A0A1Y6BM69"/>
<proteinExistence type="predicted"/>
<keyword evidence="4" id="KW-0804">Transcription</keyword>
<dbReference type="PANTHER" id="PTHR30363:SF4">
    <property type="entry name" value="GLYCEROL-3-PHOSPHATE REGULON REPRESSOR"/>
    <property type="match status" value="1"/>
</dbReference>
<name>A0A1Y6BM69_9PROT</name>
<dbReference type="InterPro" id="IPR014036">
    <property type="entry name" value="DeoR-like_C"/>
</dbReference>
<dbReference type="GO" id="GO:0003677">
    <property type="term" value="F:DNA binding"/>
    <property type="evidence" value="ECO:0007669"/>
    <property type="project" value="UniProtKB-KW"/>
</dbReference>
<dbReference type="PROSITE" id="PS00894">
    <property type="entry name" value="HTH_DEOR_1"/>
    <property type="match status" value="1"/>
</dbReference>
<evidence type="ECO:0000256" key="3">
    <source>
        <dbReference type="ARBA" id="ARBA00023125"/>
    </source>
</evidence>
<feature type="domain" description="HTH deoR-type" evidence="6">
    <location>
        <begin position="46"/>
        <end position="101"/>
    </location>
</feature>
<dbReference type="STRING" id="560819.SAMN05428998_106209"/>
<dbReference type="Gene3D" id="1.10.10.10">
    <property type="entry name" value="Winged helix-like DNA-binding domain superfamily/Winged helix DNA-binding domain"/>
    <property type="match status" value="1"/>
</dbReference>
<dbReference type="GO" id="GO:0003700">
    <property type="term" value="F:DNA-binding transcription factor activity"/>
    <property type="evidence" value="ECO:0007669"/>
    <property type="project" value="InterPro"/>
</dbReference>
<evidence type="ECO:0000313" key="7">
    <source>
        <dbReference type="EMBL" id="SMF19166.1"/>
    </source>
</evidence>
<sequence>MAKVGRGVRAGSVGTGSVGTGGGETSGGPGVAAGGDARAAKKKLRKVERQERILGELRASPAIRISQLAEEYRVSTETIRRDLDDLSRRGMLNRTYGGASARAFAFEPALSERHKEHVEERQRVGALAARAIRPGQVLMIDVGSTTVHFARRLSAELKDLTVITNSFGVATVLSANPTIAVILCPGRYDGREGSVFGSDAVAFLDRYNANVAVISASGLTADGPNDVNPNAAAIKRAMLGRSATGLLLLDHSKYDLLTLENVCPLDEIDVLVSDQAPPAPLGRALKRAEVAVELAGEGGRGDADRLARLLQGEVPRPDAAKPAGTRRRA</sequence>
<dbReference type="InterPro" id="IPR001034">
    <property type="entry name" value="DeoR_HTH"/>
</dbReference>
<evidence type="ECO:0000256" key="4">
    <source>
        <dbReference type="ARBA" id="ARBA00023163"/>
    </source>
</evidence>
<dbReference type="RefSeq" id="WP_085122684.1">
    <property type="nucleotide sequence ID" value="NZ_FWZX01000006.1"/>
</dbReference>
<keyword evidence="8" id="KW-1185">Reference proteome</keyword>
<dbReference type="Pfam" id="PF00455">
    <property type="entry name" value="DeoRC"/>
    <property type="match status" value="1"/>
</dbReference>
<dbReference type="SUPFAM" id="SSF100950">
    <property type="entry name" value="NagB/RpiA/CoA transferase-like"/>
    <property type="match status" value="1"/>
</dbReference>
<dbReference type="PROSITE" id="PS51000">
    <property type="entry name" value="HTH_DEOR_2"/>
    <property type="match status" value="1"/>
</dbReference>
<evidence type="ECO:0000313" key="8">
    <source>
        <dbReference type="Proteomes" id="UP000192917"/>
    </source>
</evidence>
<dbReference type="PRINTS" id="PR00037">
    <property type="entry name" value="HTHLACR"/>
</dbReference>
<feature type="compositionally biased region" description="Low complexity" evidence="5">
    <location>
        <begin position="1"/>
        <end position="12"/>
    </location>
</feature>
<dbReference type="SMART" id="SM01134">
    <property type="entry name" value="DeoRC"/>
    <property type="match status" value="1"/>
</dbReference>
<feature type="compositionally biased region" description="Gly residues" evidence="5">
    <location>
        <begin position="13"/>
        <end position="33"/>
    </location>
</feature>
<dbReference type="Pfam" id="PF08220">
    <property type="entry name" value="HTH_DeoR"/>
    <property type="match status" value="1"/>
</dbReference>
<dbReference type="InterPro" id="IPR036390">
    <property type="entry name" value="WH_DNA-bd_sf"/>
</dbReference>